<evidence type="ECO:0000259" key="1">
    <source>
        <dbReference type="Pfam" id="PF12728"/>
    </source>
</evidence>
<proteinExistence type="predicted"/>
<evidence type="ECO:0000313" key="3">
    <source>
        <dbReference type="Proteomes" id="UP001205965"/>
    </source>
</evidence>
<comment type="caution">
    <text evidence="2">The sequence shown here is derived from an EMBL/GenBank/DDBJ whole genome shotgun (WGS) entry which is preliminary data.</text>
</comment>
<dbReference type="InterPro" id="IPR010093">
    <property type="entry name" value="SinI_DNA-bd"/>
</dbReference>
<reference evidence="2 3" key="1">
    <citation type="submission" date="2022-08" db="EMBL/GenBank/DDBJ databases">
        <title>YIM 101645 draft genome.</title>
        <authorList>
            <person name="Chen X."/>
        </authorList>
    </citation>
    <scope>NUCLEOTIDE SEQUENCE [LARGE SCALE GENOMIC DNA]</scope>
    <source>
        <strain evidence="2 3">YIM 101645</strain>
    </source>
</reference>
<dbReference type="InterPro" id="IPR009061">
    <property type="entry name" value="DNA-bd_dom_put_sf"/>
</dbReference>
<organism evidence="2 3">
    <name type="scientific">Corynebacterium lemuris</name>
    <dbReference type="NCBI Taxonomy" id="1859292"/>
    <lineage>
        <taxon>Bacteria</taxon>
        <taxon>Bacillati</taxon>
        <taxon>Actinomycetota</taxon>
        <taxon>Actinomycetes</taxon>
        <taxon>Mycobacteriales</taxon>
        <taxon>Corynebacteriaceae</taxon>
        <taxon>Corynebacterium</taxon>
    </lineage>
</organism>
<dbReference type="SUPFAM" id="SSF46955">
    <property type="entry name" value="Putative DNA-binding domain"/>
    <property type="match status" value="1"/>
</dbReference>
<sequence length="63" mass="6958">MTTLPEPKTYSVPEVAALLGYSKSTLYQHIREGKASDLRPIRTGNVTKFSKAHIDRLLEEGAA</sequence>
<dbReference type="Proteomes" id="UP001205965">
    <property type="component" value="Unassembled WGS sequence"/>
</dbReference>
<name>A0ABT2FX14_9CORY</name>
<evidence type="ECO:0000313" key="2">
    <source>
        <dbReference type="EMBL" id="MCS5479783.1"/>
    </source>
</evidence>
<dbReference type="Pfam" id="PF12728">
    <property type="entry name" value="HTH_17"/>
    <property type="match status" value="1"/>
</dbReference>
<keyword evidence="3" id="KW-1185">Reference proteome</keyword>
<dbReference type="InterPro" id="IPR041657">
    <property type="entry name" value="HTH_17"/>
</dbReference>
<dbReference type="NCBIfam" id="TIGR01764">
    <property type="entry name" value="excise"/>
    <property type="match status" value="1"/>
</dbReference>
<dbReference type="EMBL" id="JANWTC010000006">
    <property type="protein sequence ID" value="MCS5479783.1"/>
    <property type="molecule type" value="Genomic_DNA"/>
</dbReference>
<accession>A0ABT2FX14</accession>
<protein>
    <submittedName>
        <fullName evidence="2">Helix-turn-helix domain-containing protein</fullName>
    </submittedName>
</protein>
<dbReference type="RefSeq" id="WP_259427853.1">
    <property type="nucleotide sequence ID" value="NZ_JANWTC010000006.1"/>
</dbReference>
<gene>
    <name evidence="2" type="ORF">NYP18_08935</name>
</gene>
<feature type="domain" description="Helix-turn-helix" evidence="1">
    <location>
        <begin position="10"/>
        <end position="61"/>
    </location>
</feature>